<name>A0AA97F933_9SPHN</name>
<keyword evidence="2" id="KW-1185">Reference proteome</keyword>
<dbReference type="AlphaFoldDB" id="A0AA97F933"/>
<gene>
    <name evidence="1" type="ORF">RB602_02205</name>
</gene>
<dbReference type="RefSeq" id="WP_317082562.1">
    <property type="nucleotide sequence ID" value="NZ_CP136594.1"/>
</dbReference>
<evidence type="ECO:0000313" key="1">
    <source>
        <dbReference type="EMBL" id="WOE75548.1"/>
    </source>
</evidence>
<dbReference type="KEGG" id="acoa:RB602_02205"/>
<reference evidence="1 2" key="1">
    <citation type="submission" date="2023-10" db="EMBL/GenBank/DDBJ databases">
        <title>Complete genome sequence of a Sphingomonadaceae bacterium.</title>
        <authorList>
            <person name="Yan C."/>
        </authorList>
    </citation>
    <scope>NUCLEOTIDE SEQUENCE [LARGE SCALE GENOMIC DNA]</scope>
    <source>
        <strain evidence="1 2">SCSIO 66989</strain>
    </source>
</reference>
<evidence type="ECO:0008006" key="3">
    <source>
        <dbReference type="Google" id="ProtNLM"/>
    </source>
</evidence>
<dbReference type="Proteomes" id="UP001302429">
    <property type="component" value="Chromosome"/>
</dbReference>
<sequence>MAFIQPGQSTPYLTNSIVEITDAEIVKVERVAYQSLADGRTFNYDYSQFLPPVSPGSNRTPLPVQTGASYTDNNGHRVTFEYGVFPDPYSFYQGPGVVLGGTTPPSPVNWGDVNYQVTPGPVLIRDQLNREWKLDYCDPLVEANLPSGLVHRCSVMPNPVSSEDPEGRVSEYRYSGTTRNIIETRTKAKPGSGEADIVTSSGYSNCLNPKFCAKPIRTTEAKRQCDGL</sequence>
<evidence type="ECO:0000313" key="2">
    <source>
        <dbReference type="Proteomes" id="UP001302429"/>
    </source>
</evidence>
<proteinExistence type="predicted"/>
<accession>A0AA97F933</accession>
<protein>
    <recommendedName>
        <fullName evidence="3">RHS repeat-associated core domain-containing protein</fullName>
    </recommendedName>
</protein>
<organism evidence="1 2">
    <name type="scientific">Alterisphingorhabdus coralli</name>
    <dbReference type="NCBI Taxonomy" id="3071408"/>
    <lineage>
        <taxon>Bacteria</taxon>
        <taxon>Pseudomonadati</taxon>
        <taxon>Pseudomonadota</taxon>
        <taxon>Alphaproteobacteria</taxon>
        <taxon>Sphingomonadales</taxon>
        <taxon>Sphingomonadaceae</taxon>
        <taxon>Alterisphingorhabdus (ex Yan et al. 2024)</taxon>
    </lineage>
</organism>
<dbReference type="EMBL" id="CP136594">
    <property type="protein sequence ID" value="WOE75548.1"/>
    <property type="molecule type" value="Genomic_DNA"/>
</dbReference>